<gene>
    <name evidence="8" type="ORF">ACFOWM_07820</name>
</gene>
<evidence type="ECO:0000256" key="3">
    <source>
        <dbReference type="ARBA" id="ARBA00022692"/>
    </source>
</evidence>
<sequence>MQPTTNKAPGYVALCITSIVWGSTWVVSKIGVAEIPALQMAYIRQFMAGSIFVLFFLLYKKIPLPTTKQFRWLFIMAIIMFTSANGLSTWGIQYIPAGMGSLIGALYPLSVVIFEKMFFKSAPLTPITFAGLFLGIAGIAIVFYENAFHHTGSNYVFGIILSVIAMLSWSLGTIFIARNKVDINPYYGVGWQMLISSVILFVIMETTQKTVAFTAISAKVWWVIAYLVLLGSVMAFIAFIFSMKKLPAAIASLYAYINPFVAMITAYFVLHEKLSIHILWGSIVTIVGVYLVNYSIKRSKKIMVEGEI</sequence>
<evidence type="ECO:0000259" key="7">
    <source>
        <dbReference type="Pfam" id="PF00892"/>
    </source>
</evidence>
<proteinExistence type="inferred from homology"/>
<keyword evidence="5 6" id="KW-0472">Membrane</keyword>
<feature type="transmembrane region" description="Helical" evidence="6">
    <location>
        <begin position="276"/>
        <end position="296"/>
    </location>
</feature>
<evidence type="ECO:0000256" key="6">
    <source>
        <dbReference type="SAM" id="Phobius"/>
    </source>
</evidence>
<evidence type="ECO:0000256" key="1">
    <source>
        <dbReference type="ARBA" id="ARBA00004141"/>
    </source>
</evidence>
<feature type="transmembrane region" description="Helical" evidence="6">
    <location>
        <begin position="253"/>
        <end position="270"/>
    </location>
</feature>
<evidence type="ECO:0000313" key="9">
    <source>
        <dbReference type="Proteomes" id="UP001595907"/>
    </source>
</evidence>
<feature type="domain" description="EamA" evidence="7">
    <location>
        <begin position="157"/>
        <end position="293"/>
    </location>
</feature>
<reference evidence="9" key="1">
    <citation type="journal article" date="2019" name="Int. J. Syst. Evol. Microbiol.">
        <title>The Global Catalogue of Microorganisms (GCM) 10K type strain sequencing project: providing services to taxonomists for standard genome sequencing and annotation.</title>
        <authorList>
            <consortium name="The Broad Institute Genomics Platform"/>
            <consortium name="The Broad Institute Genome Sequencing Center for Infectious Disease"/>
            <person name="Wu L."/>
            <person name="Ma J."/>
        </authorList>
    </citation>
    <scope>NUCLEOTIDE SEQUENCE [LARGE SCALE GENOMIC DNA]</scope>
    <source>
        <strain evidence="9">CECT 8289</strain>
    </source>
</reference>
<feature type="transmembrane region" description="Helical" evidence="6">
    <location>
        <begin position="94"/>
        <end position="114"/>
    </location>
</feature>
<dbReference type="RefSeq" id="WP_379708557.1">
    <property type="nucleotide sequence ID" value="NZ_JBHSCZ010000002.1"/>
</dbReference>
<dbReference type="InterPro" id="IPR000620">
    <property type="entry name" value="EamA_dom"/>
</dbReference>
<dbReference type="PANTHER" id="PTHR32322:SF2">
    <property type="entry name" value="EAMA DOMAIN-CONTAINING PROTEIN"/>
    <property type="match status" value="1"/>
</dbReference>
<keyword evidence="3 6" id="KW-0812">Transmembrane</keyword>
<keyword evidence="9" id="KW-1185">Reference proteome</keyword>
<evidence type="ECO:0000313" key="8">
    <source>
        <dbReference type="EMBL" id="MFC4262778.1"/>
    </source>
</evidence>
<feature type="transmembrane region" description="Helical" evidence="6">
    <location>
        <begin position="12"/>
        <end position="32"/>
    </location>
</feature>
<dbReference type="Gene3D" id="1.10.3730.20">
    <property type="match status" value="1"/>
</dbReference>
<feature type="transmembrane region" description="Helical" evidence="6">
    <location>
        <begin position="126"/>
        <end position="144"/>
    </location>
</feature>
<comment type="similarity">
    <text evidence="2">Belongs to the EamA transporter family.</text>
</comment>
<dbReference type="Pfam" id="PF00892">
    <property type="entry name" value="EamA"/>
    <property type="match status" value="2"/>
</dbReference>
<feature type="transmembrane region" description="Helical" evidence="6">
    <location>
        <begin position="38"/>
        <end position="58"/>
    </location>
</feature>
<dbReference type="SUPFAM" id="SSF103481">
    <property type="entry name" value="Multidrug resistance efflux transporter EmrE"/>
    <property type="match status" value="2"/>
</dbReference>
<evidence type="ECO:0000256" key="4">
    <source>
        <dbReference type="ARBA" id="ARBA00022989"/>
    </source>
</evidence>
<dbReference type="PANTHER" id="PTHR32322">
    <property type="entry name" value="INNER MEMBRANE TRANSPORTER"/>
    <property type="match status" value="1"/>
</dbReference>
<accession>A0ABV8QSY9</accession>
<dbReference type="Proteomes" id="UP001595907">
    <property type="component" value="Unassembled WGS sequence"/>
</dbReference>
<comment type="caution">
    <text evidence="8">The sequence shown here is derived from an EMBL/GenBank/DDBJ whole genome shotgun (WGS) entry which is preliminary data.</text>
</comment>
<protein>
    <submittedName>
        <fullName evidence="8">DMT family transporter</fullName>
    </submittedName>
</protein>
<feature type="transmembrane region" description="Helical" evidence="6">
    <location>
        <begin position="70"/>
        <end position="88"/>
    </location>
</feature>
<feature type="transmembrane region" description="Helical" evidence="6">
    <location>
        <begin position="156"/>
        <end position="177"/>
    </location>
</feature>
<dbReference type="InterPro" id="IPR050638">
    <property type="entry name" value="AA-Vitamin_Transporters"/>
</dbReference>
<dbReference type="EMBL" id="JBHSCZ010000002">
    <property type="protein sequence ID" value="MFC4262778.1"/>
    <property type="molecule type" value="Genomic_DNA"/>
</dbReference>
<feature type="transmembrane region" description="Helical" evidence="6">
    <location>
        <begin position="189"/>
        <end position="208"/>
    </location>
</feature>
<feature type="transmembrane region" description="Helical" evidence="6">
    <location>
        <begin position="220"/>
        <end position="241"/>
    </location>
</feature>
<name>A0ABV8QSY9_9BACT</name>
<organism evidence="8 9">
    <name type="scientific">Ferruginibacter yonginensis</name>
    <dbReference type="NCBI Taxonomy" id="1310416"/>
    <lineage>
        <taxon>Bacteria</taxon>
        <taxon>Pseudomonadati</taxon>
        <taxon>Bacteroidota</taxon>
        <taxon>Chitinophagia</taxon>
        <taxon>Chitinophagales</taxon>
        <taxon>Chitinophagaceae</taxon>
        <taxon>Ferruginibacter</taxon>
    </lineage>
</organism>
<feature type="domain" description="EamA" evidence="7">
    <location>
        <begin position="9"/>
        <end position="143"/>
    </location>
</feature>
<evidence type="ECO:0000256" key="2">
    <source>
        <dbReference type="ARBA" id="ARBA00007362"/>
    </source>
</evidence>
<comment type="subcellular location">
    <subcellularLocation>
        <location evidence="1">Membrane</location>
        <topology evidence="1">Multi-pass membrane protein</topology>
    </subcellularLocation>
</comment>
<evidence type="ECO:0000256" key="5">
    <source>
        <dbReference type="ARBA" id="ARBA00023136"/>
    </source>
</evidence>
<dbReference type="InterPro" id="IPR037185">
    <property type="entry name" value="EmrE-like"/>
</dbReference>
<keyword evidence="4 6" id="KW-1133">Transmembrane helix</keyword>